<reference evidence="1 2" key="1">
    <citation type="submission" date="2018-08" db="EMBL/GenBank/DDBJ databases">
        <title>Crown Gall in kiwifruit.</title>
        <authorList>
            <person name="Visnovsky S.B."/>
            <person name="Pitman A.R."/>
        </authorList>
    </citation>
    <scope>NUCLEOTIDE SEQUENCE [LARGE SCALE GENOMIC DNA]</scope>
    <source>
        <strain evidence="1 2">SBV_302_78_2</strain>
    </source>
</reference>
<dbReference type="InterPro" id="IPR007709">
    <property type="entry name" value="N-FG_amidohydro"/>
</dbReference>
<gene>
    <name evidence="1" type="ORF">DXM27_16700</name>
</gene>
<comment type="caution">
    <text evidence="1">The sequence shown here is derived from an EMBL/GenBank/DDBJ whole genome shotgun (WGS) entry which is preliminary data.</text>
</comment>
<dbReference type="RefSeq" id="WP_149900143.1">
    <property type="nucleotide sequence ID" value="NZ_QRFF01000004.1"/>
</dbReference>
<protein>
    <submittedName>
        <fullName evidence="1">N-formylglutamate amidohydrolase</fullName>
    </submittedName>
</protein>
<dbReference type="SUPFAM" id="SSF53187">
    <property type="entry name" value="Zn-dependent exopeptidases"/>
    <property type="match status" value="1"/>
</dbReference>
<proteinExistence type="predicted"/>
<evidence type="ECO:0000313" key="2">
    <source>
        <dbReference type="Proteomes" id="UP000473658"/>
    </source>
</evidence>
<dbReference type="PIRSF" id="PIRSF029730">
    <property type="entry name" value="UCP029730"/>
    <property type="match status" value="1"/>
</dbReference>
<dbReference type="AlphaFoldDB" id="A0AA88EZF1"/>
<dbReference type="Gene3D" id="3.40.630.40">
    <property type="entry name" value="Zn-dependent exopeptidases"/>
    <property type="match status" value="1"/>
</dbReference>
<name>A0AA88EZF1_RHIRH</name>
<dbReference type="Proteomes" id="UP000473658">
    <property type="component" value="Unassembled WGS sequence"/>
</dbReference>
<accession>A0AA88EZF1</accession>
<dbReference type="EMBL" id="QRFF01000004">
    <property type="protein sequence ID" value="KAA3500839.1"/>
    <property type="molecule type" value="Genomic_DNA"/>
</dbReference>
<evidence type="ECO:0000313" key="1">
    <source>
        <dbReference type="EMBL" id="KAA3500839.1"/>
    </source>
</evidence>
<dbReference type="InterPro" id="IPR011227">
    <property type="entry name" value="UCP029730"/>
</dbReference>
<dbReference type="Pfam" id="PF05013">
    <property type="entry name" value="FGase"/>
    <property type="match status" value="1"/>
</dbReference>
<sequence length="257" mass="27831">MTVRSRFFTEAEGQAVGVENAGASGDVLLVCEHASATIPQKLGTLGLSPEVLASHAAWDPGALAVARLLSQTMDATLVYQRFSRLVYDCNRPPESPSAMPVKSEIYDIPGNFELGEAERYARTSALYVPFHDRVNQIIAERQAAGRKVVVVTVHSFTPVYHGKFRPVQIGILHDTDSRLADAMLTGAQGSALTINRNDPYGPEDGVTHTLRLHALPDGLLNVMIEIRNDLVTNEGEQAAIAGFLHELMGKALSSIDE</sequence>
<organism evidence="1 2">
    <name type="scientific">Rhizobium rhizogenes</name>
    <name type="common">Agrobacterium rhizogenes</name>
    <dbReference type="NCBI Taxonomy" id="359"/>
    <lineage>
        <taxon>Bacteria</taxon>
        <taxon>Pseudomonadati</taxon>
        <taxon>Pseudomonadota</taxon>
        <taxon>Alphaproteobacteria</taxon>
        <taxon>Hyphomicrobiales</taxon>
        <taxon>Rhizobiaceae</taxon>
        <taxon>Rhizobium/Agrobacterium group</taxon>
        <taxon>Rhizobium</taxon>
    </lineage>
</organism>